<sequence>MKLLKPLQDLADKCKVCWKHVAECDLDNPCGCLVAADDIVITRQHLITLTPEEAAKFRPVPLSFVETMLGESPMKMGDVEPEYYLSEALFTLFGGKDVVYEQNKFERKMLQLRFKRTFCSLVVMHICKAIRVLLRRKAPPPVQTRREEFNLLIHSVPRGYYHRR</sequence>
<accession>G0NJA2</accession>
<dbReference type="AlphaFoldDB" id="G0NJA2"/>
<dbReference type="InParanoid" id="G0NJA2"/>
<evidence type="ECO:0000313" key="2">
    <source>
        <dbReference type="Proteomes" id="UP000008068"/>
    </source>
</evidence>
<evidence type="ECO:0000313" key="1">
    <source>
        <dbReference type="EMBL" id="EGT32181.1"/>
    </source>
</evidence>
<dbReference type="FunCoup" id="G0NJA2">
    <property type="interactions" value="142"/>
</dbReference>
<name>G0NJA2_CAEBE</name>
<dbReference type="EMBL" id="GL379894">
    <property type="protein sequence ID" value="EGT32181.1"/>
    <property type="molecule type" value="Genomic_DNA"/>
</dbReference>
<reference evidence="2" key="1">
    <citation type="submission" date="2011-07" db="EMBL/GenBank/DDBJ databases">
        <authorList>
            <consortium name="Caenorhabditis brenneri Sequencing and Analysis Consortium"/>
            <person name="Wilson R.K."/>
        </authorList>
    </citation>
    <scope>NUCLEOTIDE SEQUENCE [LARGE SCALE GENOMIC DNA]</scope>
    <source>
        <strain evidence="2">PB2801</strain>
    </source>
</reference>
<proteinExistence type="predicted"/>
<protein>
    <submittedName>
        <fullName evidence="1">Uncharacterized protein</fullName>
    </submittedName>
</protein>
<keyword evidence="2" id="KW-1185">Reference proteome</keyword>
<organism evidence="2">
    <name type="scientific">Caenorhabditis brenneri</name>
    <name type="common">Nematode worm</name>
    <dbReference type="NCBI Taxonomy" id="135651"/>
    <lineage>
        <taxon>Eukaryota</taxon>
        <taxon>Metazoa</taxon>
        <taxon>Ecdysozoa</taxon>
        <taxon>Nematoda</taxon>
        <taxon>Chromadorea</taxon>
        <taxon>Rhabditida</taxon>
        <taxon>Rhabditina</taxon>
        <taxon>Rhabditomorpha</taxon>
        <taxon>Rhabditoidea</taxon>
        <taxon>Rhabditidae</taxon>
        <taxon>Peloderinae</taxon>
        <taxon>Caenorhabditis</taxon>
    </lineage>
</organism>
<dbReference type="HOGENOM" id="CLU_1620484_0_0_1"/>
<gene>
    <name evidence="1" type="ORF">CAEBREN_19143</name>
</gene>
<dbReference type="Proteomes" id="UP000008068">
    <property type="component" value="Unassembled WGS sequence"/>
</dbReference>